<protein>
    <recommendedName>
        <fullName evidence="2">histidine kinase</fullName>
        <ecNumber evidence="2">2.7.13.3</ecNumber>
    </recommendedName>
</protein>
<dbReference type="RefSeq" id="WP_278004069.1">
    <property type="nucleotide sequence ID" value="NZ_JARSBN010000001.1"/>
</dbReference>
<dbReference type="GO" id="GO:0016301">
    <property type="term" value="F:kinase activity"/>
    <property type="evidence" value="ECO:0007669"/>
    <property type="project" value="UniProtKB-KW"/>
</dbReference>
<evidence type="ECO:0000256" key="6">
    <source>
        <dbReference type="ARBA" id="ARBA00022777"/>
    </source>
</evidence>
<keyword evidence="3" id="KW-0597">Phosphoprotein</keyword>
<dbReference type="InterPro" id="IPR036097">
    <property type="entry name" value="HisK_dim/P_sf"/>
</dbReference>
<evidence type="ECO:0000256" key="2">
    <source>
        <dbReference type="ARBA" id="ARBA00012438"/>
    </source>
</evidence>
<evidence type="ECO:0000313" key="10">
    <source>
        <dbReference type="EMBL" id="MDG4714587.1"/>
    </source>
</evidence>
<dbReference type="EC" id="2.7.13.3" evidence="2"/>
<evidence type="ECO:0000256" key="5">
    <source>
        <dbReference type="ARBA" id="ARBA00022692"/>
    </source>
</evidence>
<dbReference type="SMART" id="SM00388">
    <property type="entry name" value="HisKA"/>
    <property type="match status" value="1"/>
</dbReference>
<dbReference type="PROSITE" id="PS50109">
    <property type="entry name" value="HIS_KIN"/>
    <property type="match status" value="1"/>
</dbReference>
<evidence type="ECO:0000256" key="7">
    <source>
        <dbReference type="ARBA" id="ARBA00022989"/>
    </source>
</evidence>
<feature type="domain" description="Histidine kinase" evidence="9">
    <location>
        <begin position="216"/>
        <end position="417"/>
    </location>
</feature>
<dbReference type="EMBL" id="JARSBN010000001">
    <property type="protein sequence ID" value="MDG4714587.1"/>
    <property type="molecule type" value="Genomic_DNA"/>
</dbReference>
<dbReference type="InterPro" id="IPR003661">
    <property type="entry name" value="HisK_dim/P_dom"/>
</dbReference>
<dbReference type="InterPro" id="IPR036890">
    <property type="entry name" value="HATPase_C_sf"/>
</dbReference>
<dbReference type="PANTHER" id="PTHR45436:SF5">
    <property type="entry name" value="SENSOR HISTIDINE KINASE TRCS"/>
    <property type="match status" value="1"/>
</dbReference>
<keyword evidence="8" id="KW-0472">Membrane</keyword>
<evidence type="ECO:0000313" key="11">
    <source>
        <dbReference type="Proteomes" id="UP001529085"/>
    </source>
</evidence>
<dbReference type="Proteomes" id="UP001529085">
    <property type="component" value="Unassembled WGS sequence"/>
</dbReference>
<keyword evidence="5 8" id="KW-0812">Transmembrane</keyword>
<evidence type="ECO:0000256" key="8">
    <source>
        <dbReference type="SAM" id="Phobius"/>
    </source>
</evidence>
<comment type="catalytic activity">
    <reaction evidence="1">
        <text>ATP + protein L-histidine = ADP + protein N-phospho-L-histidine.</text>
        <dbReference type="EC" id="2.7.13.3"/>
    </reaction>
</comment>
<keyword evidence="4" id="KW-0808">Transferase</keyword>
<accession>A0ABT6FY22</accession>
<feature type="transmembrane region" description="Helical" evidence="8">
    <location>
        <begin position="12"/>
        <end position="33"/>
    </location>
</feature>
<keyword evidence="7 8" id="KW-1133">Transmembrane helix</keyword>
<dbReference type="CDD" id="cd00082">
    <property type="entry name" value="HisKA"/>
    <property type="match status" value="1"/>
</dbReference>
<dbReference type="SUPFAM" id="SSF47384">
    <property type="entry name" value="Homodimeric domain of signal transducing histidine kinase"/>
    <property type="match status" value="1"/>
</dbReference>
<evidence type="ECO:0000259" key="9">
    <source>
        <dbReference type="PROSITE" id="PS50109"/>
    </source>
</evidence>
<feature type="transmembrane region" description="Helical" evidence="8">
    <location>
        <begin position="127"/>
        <end position="149"/>
    </location>
</feature>
<evidence type="ECO:0000256" key="4">
    <source>
        <dbReference type="ARBA" id="ARBA00022679"/>
    </source>
</evidence>
<dbReference type="InterPro" id="IPR003594">
    <property type="entry name" value="HATPase_dom"/>
</dbReference>
<dbReference type="Pfam" id="PF02518">
    <property type="entry name" value="HATPase_c"/>
    <property type="match status" value="1"/>
</dbReference>
<dbReference type="Gene3D" id="3.30.565.10">
    <property type="entry name" value="Histidine kinase-like ATPase, C-terminal domain"/>
    <property type="match status" value="1"/>
</dbReference>
<keyword evidence="11" id="KW-1185">Reference proteome</keyword>
<comment type="caution">
    <text evidence="10">The sequence shown here is derived from an EMBL/GenBank/DDBJ whole genome shotgun (WGS) entry which is preliminary data.</text>
</comment>
<dbReference type="PANTHER" id="PTHR45436">
    <property type="entry name" value="SENSOR HISTIDINE KINASE YKOH"/>
    <property type="match status" value="1"/>
</dbReference>
<name>A0ABT6FY22_9FLAO</name>
<gene>
    <name evidence="10" type="ORF">P7122_01795</name>
</gene>
<dbReference type="CDD" id="cd00075">
    <property type="entry name" value="HATPase"/>
    <property type="match status" value="1"/>
</dbReference>
<dbReference type="InterPro" id="IPR005467">
    <property type="entry name" value="His_kinase_dom"/>
</dbReference>
<dbReference type="InterPro" id="IPR050428">
    <property type="entry name" value="TCS_sensor_his_kinase"/>
</dbReference>
<dbReference type="SMART" id="SM00387">
    <property type="entry name" value="HATPase_c"/>
    <property type="match status" value="1"/>
</dbReference>
<evidence type="ECO:0000256" key="1">
    <source>
        <dbReference type="ARBA" id="ARBA00000085"/>
    </source>
</evidence>
<dbReference type="Gene3D" id="1.10.287.130">
    <property type="match status" value="1"/>
</dbReference>
<dbReference type="SUPFAM" id="SSF55874">
    <property type="entry name" value="ATPase domain of HSP90 chaperone/DNA topoisomerase II/histidine kinase"/>
    <property type="match status" value="1"/>
</dbReference>
<organism evidence="10 11">
    <name type="scientific">Winogradskyella marincola</name>
    <dbReference type="NCBI Taxonomy" id="3037795"/>
    <lineage>
        <taxon>Bacteria</taxon>
        <taxon>Pseudomonadati</taxon>
        <taxon>Bacteroidota</taxon>
        <taxon>Flavobacteriia</taxon>
        <taxon>Flavobacteriales</taxon>
        <taxon>Flavobacteriaceae</taxon>
        <taxon>Winogradskyella</taxon>
    </lineage>
</organism>
<dbReference type="Pfam" id="PF00512">
    <property type="entry name" value="HisKA"/>
    <property type="match status" value="1"/>
</dbReference>
<reference evidence="10 11" key="1">
    <citation type="submission" date="2023-03" db="EMBL/GenBank/DDBJ databases">
        <title>Strain YYF002 represents a novel species in the genus Winogradskyella isolated from seawater.</title>
        <authorList>
            <person name="Fu Z.-Y."/>
        </authorList>
    </citation>
    <scope>NUCLEOTIDE SEQUENCE [LARGE SCALE GENOMIC DNA]</scope>
    <source>
        <strain evidence="10 11">YYF002</strain>
    </source>
</reference>
<sequence>MSNKVRLIKKTSRTFLLTGLVLAVLSTIALFFYTKYQLENELEEVLYSTEARVENALKSGKTVGSLPPILEVNEVKSLKDRVLKDTVIYDPSQQEMELFREYSNYRKINGKNYQITIREMVVESEDFLIAIVLSNVIIFGLAFVFLFYFNTSRNLQLWQPFFKNLEQMKRFSLSSKAPLELVESDVLEFSELKNEITTLTNKVRADYENLKQFTEDVSHEMQTPLAIIQAKLDNIINSQEINEVQFIQITSIQKDIQKLKQLNKRITILTKIDNNQFVTVENVNLTEIINNKVESFKELKMSKMLHASNDMLNITMDPYLAEILINNLISNAIKHNNSEEVITIVSDKSSFVISNFGEKALEHPSKLFHRFYRESNETKSTGLGLAIVKKICDLYQFKVSYKFEKMHHFFSVNFSTK</sequence>
<evidence type="ECO:0000256" key="3">
    <source>
        <dbReference type="ARBA" id="ARBA00022553"/>
    </source>
</evidence>
<keyword evidence="6 10" id="KW-0418">Kinase</keyword>
<proteinExistence type="predicted"/>